<dbReference type="PANTHER" id="PTHR32305:SF15">
    <property type="entry name" value="PROTEIN RHSA-RELATED"/>
    <property type="match status" value="1"/>
</dbReference>
<proteinExistence type="predicted"/>
<dbReference type="OrthoDB" id="6057489at2"/>
<organism evidence="1 2">
    <name type="scientific">Pelagerythrobacter rhizovicinus</name>
    <dbReference type="NCBI Taxonomy" id="2268576"/>
    <lineage>
        <taxon>Bacteria</taxon>
        <taxon>Pseudomonadati</taxon>
        <taxon>Pseudomonadota</taxon>
        <taxon>Alphaproteobacteria</taxon>
        <taxon>Sphingomonadales</taxon>
        <taxon>Erythrobacteraceae</taxon>
        <taxon>Pelagerythrobacter</taxon>
    </lineage>
</organism>
<dbReference type="PRINTS" id="PR00394">
    <property type="entry name" value="RHSPROTEIN"/>
</dbReference>
<dbReference type="InterPro" id="IPR022385">
    <property type="entry name" value="Rhs_assc_core"/>
</dbReference>
<gene>
    <name evidence="1" type="ORF">ETX26_08020</name>
</gene>
<reference evidence="1 2" key="1">
    <citation type="submission" date="2019-01" db="EMBL/GenBank/DDBJ databases">
        <title>Altererythrobacter rhizovicinus sp. nov., isolated from the rhizosphere soil of Haloxylon ammodendron.</title>
        <authorList>
            <person name="Li H.-P."/>
            <person name="Gou J.-Y."/>
            <person name="Yao D."/>
            <person name="Han Q.-Q."/>
            <person name="Shao K.-Z."/>
            <person name="Zhao Q."/>
            <person name="Zhang J.-L."/>
        </authorList>
    </citation>
    <scope>NUCLEOTIDE SEQUENCE [LARGE SCALE GENOMIC DNA]</scope>
    <source>
        <strain evidence="1 2">AY-3R</strain>
    </source>
</reference>
<dbReference type="AlphaFoldDB" id="A0A4Q2KN09"/>
<name>A0A4Q2KN09_9SPHN</name>
<dbReference type="Proteomes" id="UP000293623">
    <property type="component" value="Unassembled WGS sequence"/>
</dbReference>
<evidence type="ECO:0000313" key="2">
    <source>
        <dbReference type="Proteomes" id="UP000293623"/>
    </source>
</evidence>
<comment type="caution">
    <text evidence="1">The sequence shown here is derived from an EMBL/GenBank/DDBJ whole genome shotgun (WGS) entry which is preliminary data.</text>
</comment>
<accession>A0A4Q2KN09</accession>
<dbReference type="Gene3D" id="2.180.10.10">
    <property type="entry name" value="RHS repeat-associated core"/>
    <property type="match status" value="1"/>
</dbReference>
<dbReference type="EMBL" id="SDPV01000001">
    <property type="protein sequence ID" value="RXZ66745.1"/>
    <property type="molecule type" value="Genomic_DNA"/>
</dbReference>
<evidence type="ECO:0000313" key="1">
    <source>
        <dbReference type="EMBL" id="RXZ66745.1"/>
    </source>
</evidence>
<dbReference type="PANTHER" id="PTHR32305">
    <property type="match status" value="1"/>
</dbReference>
<dbReference type="NCBIfam" id="TIGR03696">
    <property type="entry name" value="Rhs_assc_core"/>
    <property type="match status" value="1"/>
</dbReference>
<protein>
    <submittedName>
        <fullName evidence="1">RHS repeat-associated core domain-containing protein</fullName>
    </submittedName>
</protein>
<dbReference type="InterPro" id="IPR050708">
    <property type="entry name" value="T6SS_VgrG/RHS"/>
</dbReference>
<keyword evidence="2" id="KW-1185">Reference proteome</keyword>
<sequence length="283" mass="30295">MLGANAYDEYGIPADDNLGRFQYTGQVWLGEAGLYYYKARMYSPTLGRFLQTDPIGYADGMNMYNYVGSDPINFVDPLGLAQQKRMGDSLCTLVEVTVGGTRYVDWKCDYDPIAASSGNPPAEGSTGGEGAVIVVTGTRPQNDAPCPAVPGEVPSYLYGDFELAIDAAWATGAARRASAAAYPNLTGIDDARDAYRHFYGAMTLARKAGGSAALGALNVNDAWGYNVRGRLLGRPGYTEAARRMDDHNNYVGVAMAEDPRFSDMSVSQAAEYAMSNGCLITSP</sequence>